<dbReference type="InterPro" id="IPR036196">
    <property type="entry name" value="Ptyr_pPase_sf"/>
</dbReference>
<dbReference type="OrthoDB" id="9784339at2"/>
<dbReference type="InterPro" id="IPR017867">
    <property type="entry name" value="Tyr_phospatase_low_mol_wt"/>
</dbReference>
<dbReference type="EC" id="3.1.3.48" evidence="7"/>
<dbReference type="PANTHER" id="PTHR11717:SF31">
    <property type="entry name" value="LOW MOLECULAR WEIGHT PROTEIN-TYROSINE-PHOSPHATASE ETP-RELATED"/>
    <property type="match status" value="1"/>
</dbReference>
<dbReference type="EMBL" id="JYIY01000053">
    <property type="protein sequence ID" value="KJL40456.1"/>
    <property type="molecule type" value="Genomic_DNA"/>
</dbReference>
<evidence type="ECO:0000256" key="3">
    <source>
        <dbReference type="ARBA" id="ARBA00022912"/>
    </source>
</evidence>
<dbReference type="STRING" id="400772.RR49_00412"/>
<reference evidence="6 9" key="2">
    <citation type="journal article" date="2018" name="Nat. Biotechnol.">
        <title>A standardized bacterial taxonomy based on genome phylogeny substantially revises the tree of life.</title>
        <authorList>
            <person name="Parks D.H."/>
            <person name="Chuvochina M."/>
            <person name="Waite D.W."/>
            <person name="Rinke C."/>
            <person name="Skarshewski A."/>
            <person name="Chaumeil P.A."/>
            <person name="Hugenholtz P."/>
        </authorList>
    </citation>
    <scope>NUCLEOTIDE SEQUENCE [LARGE SCALE GENOMIC DNA]</scope>
    <source>
        <strain evidence="6">UBA9152</strain>
    </source>
</reference>
<keyword evidence="2 7" id="KW-0378">Hydrolase</keyword>
<protein>
    <submittedName>
        <fullName evidence="6">Low molecular weight phosphatase family protein</fullName>
    </submittedName>
    <submittedName>
        <fullName evidence="7">Low molecular weight protein-tyrosine-phosphatase YwlE</fullName>
        <ecNumber evidence="7">3.1.3.48</ecNumber>
    </submittedName>
</protein>
<feature type="active site" description="Nucleophile" evidence="4">
    <location>
        <position position="8"/>
    </location>
</feature>
<dbReference type="InterPro" id="IPR023485">
    <property type="entry name" value="Ptyr_pPase"/>
</dbReference>
<dbReference type="Proteomes" id="UP000257479">
    <property type="component" value="Unassembled WGS sequence"/>
</dbReference>
<evidence type="ECO:0000256" key="2">
    <source>
        <dbReference type="ARBA" id="ARBA00022801"/>
    </source>
</evidence>
<dbReference type="EMBL" id="DMNG01000176">
    <property type="protein sequence ID" value="HAN24975.1"/>
    <property type="molecule type" value="Genomic_DNA"/>
</dbReference>
<dbReference type="Gene3D" id="3.40.50.2300">
    <property type="match status" value="1"/>
</dbReference>
<comment type="caution">
    <text evidence="7">The sequence shown here is derived from an EMBL/GenBank/DDBJ whole genome shotgun (WGS) entry which is preliminary data.</text>
</comment>
<feature type="active site" evidence="4">
    <location>
        <position position="14"/>
    </location>
</feature>
<keyword evidence="3" id="KW-0904">Protein phosphatase</keyword>
<dbReference type="AlphaFoldDB" id="A0A0F0M0B2"/>
<proteinExistence type="inferred from homology"/>
<reference evidence="7 8" key="1">
    <citation type="submission" date="2015-02" db="EMBL/GenBank/DDBJ databases">
        <title>Draft genome sequences of ten Microbacterium spp. with emphasis on heavy metal contaminated environments.</title>
        <authorList>
            <person name="Corretto E."/>
        </authorList>
    </citation>
    <scope>NUCLEOTIDE SEQUENCE [LARGE SCALE GENOMIC DNA]</scope>
    <source>
        <strain evidence="7 8">DSM 18659</strain>
    </source>
</reference>
<accession>A0A0F0M0B2</accession>
<name>A0A0F0M0B2_9MICO</name>
<organism evidence="7 8">
    <name type="scientific">Microbacterium ginsengisoli</name>
    <dbReference type="NCBI Taxonomy" id="400772"/>
    <lineage>
        <taxon>Bacteria</taxon>
        <taxon>Bacillati</taxon>
        <taxon>Actinomycetota</taxon>
        <taxon>Actinomycetes</taxon>
        <taxon>Micrococcales</taxon>
        <taxon>Microbacteriaceae</taxon>
        <taxon>Microbacterium</taxon>
    </lineage>
</organism>
<dbReference type="Proteomes" id="UP000033451">
    <property type="component" value="Unassembled WGS sequence"/>
</dbReference>
<gene>
    <name evidence="7" type="primary">ywlE</name>
    <name evidence="6" type="ORF">DCP95_10455</name>
    <name evidence="7" type="ORF">RR49_00412</name>
</gene>
<dbReference type="Pfam" id="PF01451">
    <property type="entry name" value="LMWPc"/>
    <property type="match status" value="1"/>
</dbReference>
<evidence type="ECO:0000313" key="9">
    <source>
        <dbReference type="Proteomes" id="UP000257479"/>
    </source>
</evidence>
<dbReference type="RefSeq" id="WP_045246269.1">
    <property type="nucleotide sequence ID" value="NZ_JYIY01000053.1"/>
</dbReference>
<evidence type="ECO:0000259" key="5">
    <source>
        <dbReference type="SMART" id="SM00226"/>
    </source>
</evidence>
<dbReference type="SMART" id="SM00226">
    <property type="entry name" value="LMWPc"/>
    <property type="match status" value="1"/>
</dbReference>
<dbReference type="PATRIC" id="fig|400772.4.peg.443"/>
<evidence type="ECO:0000256" key="1">
    <source>
        <dbReference type="ARBA" id="ARBA00011063"/>
    </source>
</evidence>
<evidence type="ECO:0000313" key="7">
    <source>
        <dbReference type="EMBL" id="KJL40456.1"/>
    </source>
</evidence>
<evidence type="ECO:0000256" key="4">
    <source>
        <dbReference type="PIRSR" id="PIRSR617867-1"/>
    </source>
</evidence>
<comment type="similarity">
    <text evidence="1">Belongs to the low molecular weight phosphotyrosine protein phosphatase family.</text>
</comment>
<dbReference type="GO" id="GO:0004725">
    <property type="term" value="F:protein tyrosine phosphatase activity"/>
    <property type="evidence" value="ECO:0007669"/>
    <property type="project" value="UniProtKB-EC"/>
</dbReference>
<dbReference type="PRINTS" id="PR00719">
    <property type="entry name" value="LMWPTPASE"/>
</dbReference>
<evidence type="ECO:0000313" key="6">
    <source>
        <dbReference type="EMBL" id="HAN24975.1"/>
    </source>
</evidence>
<dbReference type="SUPFAM" id="SSF52788">
    <property type="entry name" value="Phosphotyrosine protein phosphatases I"/>
    <property type="match status" value="1"/>
</dbReference>
<feature type="domain" description="Phosphotyrosine protein phosphatase I" evidence="5">
    <location>
        <begin position="2"/>
        <end position="144"/>
    </location>
</feature>
<dbReference type="PANTHER" id="PTHR11717">
    <property type="entry name" value="LOW MOLECULAR WEIGHT PROTEIN TYROSINE PHOSPHATASE"/>
    <property type="match status" value="1"/>
</dbReference>
<sequence length="198" mass="20793">MIEILVVCTGNVCRSPYAQLVLTERLRGLDVVVSSAGVRARTGATMTPEAVDLAVAAGVPEEAAAAHAAVWLTESHLRTPDVVIGMSREHRRAVVELAPSRLRSSFTARELARLAAAVGDDGLRAAAAVAGSVPARRVEAMLARLATARGEVEPPVDLTEDDVIDPIGRSRATYERAAAEMGPGIDAIDLLVRLALEA</sequence>
<dbReference type="InterPro" id="IPR050438">
    <property type="entry name" value="LMW_PTPase"/>
</dbReference>
<keyword evidence="8" id="KW-1185">Reference proteome</keyword>
<evidence type="ECO:0000313" key="8">
    <source>
        <dbReference type="Proteomes" id="UP000033451"/>
    </source>
</evidence>